<dbReference type="EMBL" id="JAUTAS010000001">
    <property type="protein sequence ID" value="MDQ1108329.1"/>
    <property type="molecule type" value="Genomic_DNA"/>
</dbReference>
<dbReference type="InterPro" id="IPR007430">
    <property type="entry name" value="VirB8"/>
</dbReference>
<reference evidence="8" key="1">
    <citation type="submission" date="2023-07" db="EMBL/GenBank/DDBJ databases">
        <title>Functional and genomic diversity of the sorghum phyllosphere microbiome.</title>
        <authorList>
            <person name="Shade A."/>
        </authorList>
    </citation>
    <scope>NUCLEOTIDE SEQUENCE</scope>
    <source>
        <strain evidence="8">SORGH_AS_0457</strain>
    </source>
</reference>
<dbReference type="Proteomes" id="UP001226084">
    <property type="component" value="Unassembled WGS sequence"/>
</dbReference>
<comment type="caution">
    <text evidence="8">The sequence shown here is derived from an EMBL/GenBank/DDBJ whole genome shotgun (WGS) entry which is preliminary data.</text>
</comment>
<organism evidence="8 9">
    <name type="scientific">Stenotrophomonas rhizophila</name>
    <dbReference type="NCBI Taxonomy" id="216778"/>
    <lineage>
        <taxon>Bacteria</taxon>
        <taxon>Pseudomonadati</taxon>
        <taxon>Pseudomonadota</taxon>
        <taxon>Gammaproteobacteria</taxon>
        <taxon>Lysobacterales</taxon>
        <taxon>Lysobacteraceae</taxon>
        <taxon>Stenotrophomonas</taxon>
    </lineage>
</organism>
<feature type="compositionally biased region" description="Polar residues" evidence="5">
    <location>
        <begin position="358"/>
        <end position="373"/>
    </location>
</feature>
<dbReference type="Gene3D" id="3.10.450.230">
    <property type="entry name" value="VirB8 protein"/>
    <property type="match status" value="1"/>
</dbReference>
<dbReference type="Pfam" id="PF04335">
    <property type="entry name" value="VirB8"/>
    <property type="match status" value="1"/>
</dbReference>
<feature type="transmembrane region" description="Helical" evidence="6">
    <location>
        <begin position="38"/>
        <end position="59"/>
    </location>
</feature>
<dbReference type="InterPro" id="IPR032710">
    <property type="entry name" value="NTF2-like_dom_sf"/>
</dbReference>
<proteinExistence type="predicted"/>
<dbReference type="AlphaFoldDB" id="A0AAP5AGH5"/>
<evidence type="ECO:0000259" key="7">
    <source>
        <dbReference type="Pfam" id="PF04335"/>
    </source>
</evidence>
<dbReference type="SUPFAM" id="SSF54427">
    <property type="entry name" value="NTF2-like"/>
    <property type="match status" value="1"/>
</dbReference>
<accession>A0AAP5AGH5</accession>
<keyword evidence="3 6" id="KW-1133">Transmembrane helix</keyword>
<dbReference type="CDD" id="cd16424">
    <property type="entry name" value="VirB8"/>
    <property type="match status" value="1"/>
</dbReference>
<evidence type="ECO:0000313" key="8">
    <source>
        <dbReference type="EMBL" id="MDQ1108329.1"/>
    </source>
</evidence>
<comment type="subcellular location">
    <subcellularLocation>
        <location evidence="1">Membrane</location>
        <topology evidence="1">Single-pass membrane protein</topology>
    </subcellularLocation>
</comment>
<evidence type="ECO:0000256" key="6">
    <source>
        <dbReference type="SAM" id="Phobius"/>
    </source>
</evidence>
<keyword evidence="4 6" id="KW-0472">Membrane</keyword>
<evidence type="ECO:0000256" key="3">
    <source>
        <dbReference type="ARBA" id="ARBA00022989"/>
    </source>
</evidence>
<dbReference type="RefSeq" id="WP_307106783.1">
    <property type="nucleotide sequence ID" value="NZ_JAUTAS010000001.1"/>
</dbReference>
<name>A0AAP5AGH5_9GAMM</name>
<evidence type="ECO:0000313" key="9">
    <source>
        <dbReference type="Proteomes" id="UP001226084"/>
    </source>
</evidence>
<gene>
    <name evidence="8" type="ORF">QE424_001488</name>
</gene>
<protein>
    <submittedName>
        <fullName evidence="8">Type IV secretion system protein VirB8</fullName>
    </submittedName>
</protein>
<dbReference type="GO" id="GO:0016020">
    <property type="term" value="C:membrane"/>
    <property type="evidence" value="ECO:0007669"/>
    <property type="project" value="UniProtKB-SubCell"/>
</dbReference>
<keyword evidence="2 6" id="KW-0812">Transmembrane</keyword>
<evidence type="ECO:0000256" key="4">
    <source>
        <dbReference type="ARBA" id="ARBA00023136"/>
    </source>
</evidence>
<feature type="region of interest" description="Disordered" evidence="5">
    <location>
        <begin position="323"/>
        <end position="373"/>
    </location>
</feature>
<feature type="domain" description="Bacterial virulence protein VirB8" evidence="7">
    <location>
        <begin position="23"/>
        <end position="239"/>
    </location>
</feature>
<evidence type="ECO:0000256" key="1">
    <source>
        <dbReference type="ARBA" id="ARBA00004167"/>
    </source>
</evidence>
<evidence type="ECO:0000256" key="5">
    <source>
        <dbReference type="SAM" id="MobiDB-lite"/>
    </source>
</evidence>
<evidence type="ECO:0000256" key="2">
    <source>
        <dbReference type="ARBA" id="ARBA00022692"/>
    </source>
</evidence>
<sequence length="373" mass="39834">MFRKKETGNTPKVDQAVAKAVSYELTVADMARRSERRAWWVATGSLVMSLALAGGYYYMLPLKEKVPFLVMADAYTGNATVARLSGNFGDGSITANEAINRSNVAQYVLARESFDSAVMGLRDWDLVFTMSSEPVAATQRQRYANNNPQNPVFVYGTNKAIRVKILSITPLAAEGNGSFRGASVRIQRSLLDKTTGVSQFLDNKLVTMRFDYRTDLALSEQDRILNPLAFQVTEYRVDNDYARGVPVPDDADMARQANQAAAAQAAQAAAAAAAAAPVYDPNNPATATMIDPATGQPVAVPAQAVPGQMVVPGQQVPGQMTVPGQVPAQPMQQQYPGQAVPGQAIPGQVAPRQPANVPAQNISTGTAEGASNR</sequence>